<sequence length="93" mass="10241">MSVSCLDLPSLLVREPTGAYRPAQLDEVLRAAQQTLLGRVRGAEVMASTQAVRDFLAARLGCVHRRASTCPFLNGITPARHQGFCARRRSRMC</sequence>
<dbReference type="AlphaFoldDB" id="A0AAU7LYI6"/>
<evidence type="ECO:0000313" key="1">
    <source>
        <dbReference type="EMBL" id="XBP72528.1"/>
    </source>
</evidence>
<dbReference type="RefSeq" id="WP_349282173.1">
    <property type="nucleotide sequence ID" value="NZ_CBCSCU010000025.1"/>
</dbReference>
<protein>
    <submittedName>
        <fullName evidence="1">Uncharacterized protein</fullName>
    </submittedName>
</protein>
<accession>A0AAU7LYI6</accession>
<geneLocation type="plasmid" evidence="1">
    <name>p1</name>
</geneLocation>
<dbReference type="EMBL" id="CP157676">
    <property type="protein sequence ID" value="XBP72528.1"/>
    <property type="molecule type" value="Genomic_DNA"/>
</dbReference>
<organism evidence="1">
    <name type="scientific">Polaromonas hydrogenivorans</name>
    <dbReference type="NCBI Taxonomy" id="335476"/>
    <lineage>
        <taxon>Bacteria</taxon>
        <taxon>Pseudomonadati</taxon>
        <taxon>Pseudomonadota</taxon>
        <taxon>Betaproteobacteria</taxon>
        <taxon>Burkholderiales</taxon>
        <taxon>Comamonadaceae</taxon>
        <taxon>Polaromonas</taxon>
    </lineage>
</organism>
<proteinExistence type="predicted"/>
<keyword evidence="1" id="KW-0614">Plasmid</keyword>
<gene>
    <name evidence="1" type="ORF">ABLV49_20765</name>
</gene>
<name>A0AAU7LYI6_9BURK</name>
<reference evidence="1" key="1">
    <citation type="submission" date="2024-05" db="EMBL/GenBank/DDBJ databases">
        <authorList>
            <person name="Bunk B."/>
            <person name="Swiderski J."/>
            <person name="Sproer C."/>
            <person name="Thiel V."/>
        </authorList>
    </citation>
    <scope>NUCLEOTIDE SEQUENCE</scope>
    <source>
        <strain evidence="1">DSM 17735</strain>
        <plasmid evidence="1">p1</plasmid>
    </source>
</reference>